<evidence type="ECO:0000313" key="1">
    <source>
        <dbReference type="EMBL" id="KAK0652663.1"/>
    </source>
</evidence>
<protein>
    <submittedName>
        <fullName evidence="1">Uncharacterized protein</fullName>
    </submittedName>
</protein>
<accession>A0AA39YHD8</accession>
<gene>
    <name evidence="1" type="ORF">B0T16DRAFT_455009</name>
</gene>
<sequence>MAQPFRNSISTYRLRKDRLEDYLKSQFSEYTKKHFNVHLSEDGKEFWIFYTPKALTTSQSSYIEDHVRLKPSHEEEDFL</sequence>
<keyword evidence="2" id="KW-1185">Reference proteome</keyword>
<dbReference type="AlphaFoldDB" id="A0AA39YHD8"/>
<proteinExistence type="predicted"/>
<reference evidence="1" key="1">
    <citation type="submission" date="2023-06" db="EMBL/GenBank/DDBJ databases">
        <title>Genome-scale phylogeny and comparative genomics of the fungal order Sordariales.</title>
        <authorList>
            <consortium name="Lawrence Berkeley National Laboratory"/>
            <person name="Hensen N."/>
            <person name="Bonometti L."/>
            <person name="Westerberg I."/>
            <person name="Brannstrom I.O."/>
            <person name="Guillou S."/>
            <person name="Cros-Aarteil S."/>
            <person name="Calhoun S."/>
            <person name="Haridas S."/>
            <person name="Kuo A."/>
            <person name="Mondo S."/>
            <person name="Pangilinan J."/>
            <person name="Riley R."/>
            <person name="Labutti K."/>
            <person name="Andreopoulos B."/>
            <person name="Lipzen A."/>
            <person name="Chen C."/>
            <person name="Yanf M."/>
            <person name="Daum C."/>
            <person name="Ng V."/>
            <person name="Clum A."/>
            <person name="Steindorff A."/>
            <person name="Ohm R."/>
            <person name="Martin F."/>
            <person name="Silar P."/>
            <person name="Natvig D."/>
            <person name="Lalanne C."/>
            <person name="Gautier V."/>
            <person name="Ament-Velasquez S.L."/>
            <person name="Kruys A."/>
            <person name="Hutchinson M.I."/>
            <person name="Powell A.J."/>
            <person name="Barry K."/>
            <person name="Miller A.N."/>
            <person name="Grigoriev I.V."/>
            <person name="Debuchy R."/>
            <person name="Gladieux P."/>
            <person name="Thoren M.H."/>
            <person name="Johannesson H."/>
        </authorList>
    </citation>
    <scope>NUCLEOTIDE SEQUENCE</scope>
    <source>
        <strain evidence="1">SMH2532-1</strain>
    </source>
</reference>
<name>A0AA39YHD8_9PEZI</name>
<dbReference type="Proteomes" id="UP001174936">
    <property type="component" value="Unassembled WGS sequence"/>
</dbReference>
<organism evidence="1 2">
    <name type="scientific">Cercophora newfieldiana</name>
    <dbReference type="NCBI Taxonomy" id="92897"/>
    <lineage>
        <taxon>Eukaryota</taxon>
        <taxon>Fungi</taxon>
        <taxon>Dikarya</taxon>
        <taxon>Ascomycota</taxon>
        <taxon>Pezizomycotina</taxon>
        <taxon>Sordariomycetes</taxon>
        <taxon>Sordariomycetidae</taxon>
        <taxon>Sordariales</taxon>
        <taxon>Lasiosphaeriaceae</taxon>
        <taxon>Cercophora</taxon>
    </lineage>
</organism>
<evidence type="ECO:0000313" key="2">
    <source>
        <dbReference type="Proteomes" id="UP001174936"/>
    </source>
</evidence>
<comment type="caution">
    <text evidence="1">The sequence shown here is derived from an EMBL/GenBank/DDBJ whole genome shotgun (WGS) entry which is preliminary data.</text>
</comment>
<dbReference type="EMBL" id="JAULSV010000002">
    <property type="protein sequence ID" value="KAK0652663.1"/>
    <property type="molecule type" value="Genomic_DNA"/>
</dbReference>